<dbReference type="GO" id="GO:0015074">
    <property type="term" value="P:DNA integration"/>
    <property type="evidence" value="ECO:0007669"/>
    <property type="project" value="UniProtKB-KW"/>
</dbReference>
<feature type="active site" description="O-(5'-phospho-DNA)-serine intermediate" evidence="5 6">
    <location>
        <position position="9"/>
    </location>
</feature>
<evidence type="ECO:0000256" key="5">
    <source>
        <dbReference type="PIRSR" id="PIRSR606118-50"/>
    </source>
</evidence>
<dbReference type="InterPro" id="IPR009057">
    <property type="entry name" value="Homeodomain-like_sf"/>
</dbReference>
<dbReference type="RefSeq" id="WP_000583555.1">
    <property type="nucleotide sequence ID" value="NC_018508.1"/>
</dbReference>
<dbReference type="EMBL" id="CP003763">
    <property type="protein sequence ID" value="AFQ28013.1"/>
    <property type="molecule type" value="Genomic_DNA"/>
</dbReference>
<dbReference type="KEGG" id="btn:BTF1_19220"/>
<dbReference type="Pfam" id="PF00239">
    <property type="entry name" value="Resolvase"/>
    <property type="match status" value="1"/>
</dbReference>
<dbReference type="Proteomes" id="UP000005257">
    <property type="component" value="Chromosome"/>
</dbReference>
<dbReference type="InterPro" id="IPR006118">
    <property type="entry name" value="Recombinase_CS"/>
</dbReference>
<dbReference type="PROSITE" id="PS51736">
    <property type="entry name" value="RECOMBINASES_3"/>
    <property type="match status" value="1"/>
</dbReference>
<dbReference type="SUPFAM" id="SSF53041">
    <property type="entry name" value="Resolvase-like"/>
    <property type="match status" value="1"/>
</dbReference>
<proteinExistence type="inferred from homology"/>
<dbReference type="PROSITE" id="PS00397">
    <property type="entry name" value="RECOMBINASES_1"/>
    <property type="match status" value="1"/>
</dbReference>
<evidence type="ECO:0000256" key="2">
    <source>
        <dbReference type="ARBA" id="ARBA00022908"/>
    </source>
</evidence>
<dbReference type="PROSITE" id="PS00398">
    <property type="entry name" value="RECOMBINASES_2"/>
    <property type="match status" value="1"/>
</dbReference>
<keyword evidence="3" id="KW-0238">DNA-binding</keyword>
<dbReference type="InterPro" id="IPR006120">
    <property type="entry name" value="Resolvase_HTH_dom"/>
</dbReference>
<gene>
    <name evidence="8" type="ORF">BTF1_19220</name>
</gene>
<reference evidence="8 9" key="1">
    <citation type="journal article" date="2013" name="Genome Announc.">
        <title>Complete Genome Sequence of Bacillus thuringiensis Serovar Israelensis Strain HD-789.</title>
        <authorList>
            <person name="Doggett N.A."/>
            <person name="Stubben C.J."/>
            <person name="Chertkov O."/>
            <person name="Bruce D.C."/>
            <person name="Detter J.C."/>
            <person name="Johnson S.L."/>
            <person name="Han C.S."/>
        </authorList>
    </citation>
    <scope>NUCLEOTIDE SEQUENCE [LARGE SCALE GENOMIC DNA]</scope>
    <source>
        <strain evidence="8 9">HD-789</strain>
    </source>
</reference>
<accession>A0A9W3JR28</accession>
<keyword evidence="4" id="KW-0233">DNA recombination</keyword>
<keyword evidence="2" id="KW-0229">DNA integration</keyword>
<dbReference type="PANTHER" id="PTHR30461:SF26">
    <property type="entry name" value="RESOLVASE HOMOLOG YNEB"/>
    <property type="match status" value="1"/>
</dbReference>
<dbReference type="SUPFAM" id="SSF46689">
    <property type="entry name" value="Homeodomain-like"/>
    <property type="match status" value="1"/>
</dbReference>
<comment type="similarity">
    <text evidence="1">Belongs to the site-specific recombinase resolvase family.</text>
</comment>
<sequence length="191" mass="21417">MIIGYARVSTVEQNLDAQLKALEEAGATKIYQDKKSGKDMHREGLQEMLSTLKAGDTLVITKIDRIARTIKGGIELIEELTSKGIKLHILNMGLFDGSPTSKLIMNVLLSVAEFEREIMLERQREGIAIAKANGKYKTKPKKYHDNNKALNTALEMLANRKSNGYTVKQICEEYNVTRSSLYAIAKEKEIL</sequence>
<organism evidence="8 9">
    <name type="scientific">Bacillus thuringiensis HD-789</name>
    <dbReference type="NCBI Taxonomy" id="1217737"/>
    <lineage>
        <taxon>Bacteria</taxon>
        <taxon>Bacillati</taxon>
        <taxon>Bacillota</taxon>
        <taxon>Bacilli</taxon>
        <taxon>Bacillales</taxon>
        <taxon>Bacillaceae</taxon>
        <taxon>Bacillus</taxon>
        <taxon>Bacillus cereus group</taxon>
    </lineage>
</organism>
<dbReference type="GO" id="GO:0003677">
    <property type="term" value="F:DNA binding"/>
    <property type="evidence" value="ECO:0007669"/>
    <property type="project" value="UniProtKB-KW"/>
</dbReference>
<evidence type="ECO:0000313" key="8">
    <source>
        <dbReference type="EMBL" id="AFQ28013.1"/>
    </source>
</evidence>
<evidence type="ECO:0000256" key="3">
    <source>
        <dbReference type="ARBA" id="ARBA00023125"/>
    </source>
</evidence>
<name>A0A9W3JR28_BACTU</name>
<dbReference type="Gene3D" id="1.10.10.60">
    <property type="entry name" value="Homeodomain-like"/>
    <property type="match status" value="1"/>
</dbReference>
<dbReference type="SMART" id="SM00857">
    <property type="entry name" value="Resolvase"/>
    <property type="match status" value="1"/>
</dbReference>
<evidence type="ECO:0000256" key="4">
    <source>
        <dbReference type="ARBA" id="ARBA00023172"/>
    </source>
</evidence>
<feature type="domain" description="Resolvase/invertase-type recombinase catalytic" evidence="7">
    <location>
        <begin position="1"/>
        <end position="134"/>
    </location>
</feature>
<dbReference type="InterPro" id="IPR050639">
    <property type="entry name" value="SSR_resolvase"/>
</dbReference>
<evidence type="ECO:0000256" key="1">
    <source>
        <dbReference type="ARBA" id="ARBA00009913"/>
    </source>
</evidence>
<dbReference type="InterPro" id="IPR006119">
    <property type="entry name" value="Resolv_N"/>
</dbReference>
<dbReference type="PANTHER" id="PTHR30461">
    <property type="entry name" value="DNA-INVERTASE FROM LAMBDOID PROPHAGE"/>
    <property type="match status" value="1"/>
</dbReference>
<dbReference type="CDD" id="cd03768">
    <property type="entry name" value="SR_ResInv"/>
    <property type="match status" value="1"/>
</dbReference>
<dbReference type="GO" id="GO:0000150">
    <property type="term" value="F:DNA strand exchange activity"/>
    <property type="evidence" value="ECO:0007669"/>
    <property type="project" value="InterPro"/>
</dbReference>
<dbReference type="AlphaFoldDB" id="A0A9W3JR28"/>
<dbReference type="InterPro" id="IPR036162">
    <property type="entry name" value="Resolvase-like_N_sf"/>
</dbReference>
<evidence type="ECO:0000313" key="9">
    <source>
        <dbReference type="Proteomes" id="UP000005257"/>
    </source>
</evidence>
<evidence type="ECO:0000256" key="6">
    <source>
        <dbReference type="PROSITE-ProRule" id="PRU10137"/>
    </source>
</evidence>
<dbReference type="Gene3D" id="3.40.50.1390">
    <property type="entry name" value="Resolvase, N-terminal catalytic domain"/>
    <property type="match status" value="1"/>
</dbReference>
<protein>
    <submittedName>
        <fullName evidence="8">Resolvase</fullName>
    </submittedName>
</protein>
<dbReference type="Pfam" id="PF02796">
    <property type="entry name" value="HTH_7"/>
    <property type="match status" value="1"/>
</dbReference>
<evidence type="ECO:0000259" key="7">
    <source>
        <dbReference type="PROSITE" id="PS51736"/>
    </source>
</evidence>